<dbReference type="SMART" id="SM00647">
    <property type="entry name" value="IBR"/>
    <property type="match status" value="1"/>
</dbReference>
<dbReference type="PROSITE" id="PS51873">
    <property type="entry name" value="TRIAD"/>
    <property type="match status" value="1"/>
</dbReference>
<evidence type="ECO:0000256" key="4">
    <source>
        <dbReference type="ARBA" id="ARBA00022737"/>
    </source>
</evidence>
<evidence type="ECO:0000256" key="5">
    <source>
        <dbReference type="ARBA" id="ARBA00022771"/>
    </source>
</evidence>
<evidence type="ECO:0000313" key="10">
    <source>
        <dbReference type="Proteomes" id="UP001221142"/>
    </source>
</evidence>
<keyword evidence="5" id="KW-0863">Zinc-finger</keyword>
<dbReference type="SUPFAM" id="SSF57850">
    <property type="entry name" value="RING/U-box"/>
    <property type="match status" value="3"/>
</dbReference>
<organism evidence="9 10">
    <name type="scientific">Roridomyces roridus</name>
    <dbReference type="NCBI Taxonomy" id="1738132"/>
    <lineage>
        <taxon>Eukaryota</taxon>
        <taxon>Fungi</taxon>
        <taxon>Dikarya</taxon>
        <taxon>Basidiomycota</taxon>
        <taxon>Agaricomycotina</taxon>
        <taxon>Agaricomycetes</taxon>
        <taxon>Agaricomycetidae</taxon>
        <taxon>Agaricales</taxon>
        <taxon>Marasmiineae</taxon>
        <taxon>Mycenaceae</taxon>
        <taxon>Roridomyces</taxon>
    </lineage>
</organism>
<keyword evidence="6" id="KW-0833">Ubl conjugation pathway</keyword>
<dbReference type="PANTHER" id="PTHR22770:SF13">
    <property type="entry name" value="RING-TYPE DOMAIN-CONTAINING PROTEIN"/>
    <property type="match status" value="1"/>
</dbReference>
<dbReference type="AlphaFoldDB" id="A0AAD7B7H4"/>
<feature type="domain" description="RING-type" evidence="8">
    <location>
        <begin position="31"/>
        <end position="241"/>
    </location>
</feature>
<dbReference type="GO" id="GO:0000151">
    <property type="term" value="C:ubiquitin ligase complex"/>
    <property type="evidence" value="ECO:0007669"/>
    <property type="project" value="TreeGrafter"/>
</dbReference>
<dbReference type="Proteomes" id="UP001221142">
    <property type="component" value="Unassembled WGS sequence"/>
</dbReference>
<comment type="pathway">
    <text evidence="1">Protein modification; protein ubiquitination.</text>
</comment>
<proteinExistence type="predicted"/>
<evidence type="ECO:0000256" key="6">
    <source>
        <dbReference type="ARBA" id="ARBA00022786"/>
    </source>
</evidence>
<keyword evidence="10" id="KW-1185">Reference proteome</keyword>
<evidence type="ECO:0000256" key="7">
    <source>
        <dbReference type="ARBA" id="ARBA00022833"/>
    </source>
</evidence>
<keyword evidence="4" id="KW-0677">Repeat</keyword>
<accession>A0AAD7B7H4</accession>
<dbReference type="InterPro" id="IPR044066">
    <property type="entry name" value="TRIAD_supradom"/>
</dbReference>
<protein>
    <recommendedName>
        <fullName evidence="8">RING-type domain-containing protein</fullName>
    </recommendedName>
</protein>
<dbReference type="CDD" id="cd20335">
    <property type="entry name" value="BRcat_RBR"/>
    <property type="match status" value="1"/>
</dbReference>
<dbReference type="Gene3D" id="3.30.40.10">
    <property type="entry name" value="Zinc/RING finger domain, C3HC4 (zinc finger)"/>
    <property type="match status" value="1"/>
</dbReference>
<dbReference type="GO" id="GO:0043161">
    <property type="term" value="P:proteasome-mediated ubiquitin-dependent protein catabolic process"/>
    <property type="evidence" value="ECO:0007669"/>
    <property type="project" value="TreeGrafter"/>
</dbReference>
<dbReference type="GO" id="GO:0008270">
    <property type="term" value="F:zinc ion binding"/>
    <property type="evidence" value="ECO:0007669"/>
    <property type="project" value="UniProtKB-KW"/>
</dbReference>
<dbReference type="EMBL" id="JARKIF010000031">
    <property type="protein sequence ID" value="KAJ7612217.1"/>
    <property type="molecule type" value="Genomic_DNA"/>
</dbReference>
<dbReference type="PANTHER" id="PTHR22770">
    <property type="entry name" value="UBIQUITIN CONJUGATING ENZYME 7 INTERACTING PROTEIN-RELATED"/>
    <property type="match status" value="1"/>
</dbReference>
<dbReference type="GO" id="GO:0043130">
    <property type="term" value="F:ubiquitin binding"/>
    <property type="evidence" value="ECO:0007669"/>
    <property type="project" value="TreeGrafter"/>
</dbReference>
<evidence type="ECO:0000256" key="3">
    <source>
        <dbReference type="ARBA" id="ARBA00022723"/>
    </source>
</evidence>
<dbReference type="InterPro" id="IPR027370">
    <property type="entry name" value="Znf-RING_euk"/>
</dbReference>
<dbReference type="Pfam" id="PF13445">
    <property type="entry name" value="zf-RING_UBOX"/>
    <property type="match status" value="1"/>
</dbReference>
<sequence>MLVHGDENVLHRAREALAALESSNPIEPSADGAECPVCFCELDDPVKLDCGHLYCRSYLRPSPQDPSFSVRKCMAEAQPGDSCGMGIGYSTIRSLLTSAEEDTLLRASFLSFVNEHPTELRYCPSPDCEMVYRPASNEGSSSFQCPSCLVDICPACNVAFHEGMSCEEHQDNLGDGLAALAKWREEHGVKQCPNCHADIEKDGGCNHMTCALCKAHIWWICMQTFGDEDSSGGVYNHLRKVHGGYM</sequence>
<evidence type="ECO:0000259" key="8">
    <source>
        <dbReference type="PROSITE" id="PS51873"/>
    </source>
</evidence>
<reference evidence="9" key="1">
    <citation type="submission" date="2023-03" db="EMBL/GenBank/DDBJ databases">
        <title>Massive genome expansion in bonnet fungi (Mycena s.s.) driven by repeated elements and novel gene families across ecological guilds.</title>
        <authorList>
            <consortium name="Lawrence Berkeley National Laboratory"/>
            <person name="Harder C.B."/>
            <person name="Miyauchi S."/>
            <person name="Viragh M."/>
            <person name="Kuo A."/>
            <person name="Thoen E."/>
            <person name="Andreopoulos B."/>
            <person name="Lu D."/>
            <person name="Skrede I."/>
            <person name="Drula E."/>
            <person name="Henrissat B."/>
            <person name="Morin E."/>
            <person name="Kohler A."/>
            <person name="Barry K."/>
            <person name="LaButti K."/>
            <person name="Morin E."/>
            <person name="Salamov A."/>
            <person name="Lipzen A."/>
            <person name="Mereny Z."/>
            <person name="Hegedus B."/>
            <person name="Baldrian P."/>
            <person name="Stursova M."/>
            <person name="Weitz H."/>
            <person name="Taylor A."/>
            <person name="Grigoriev I.V."/>
            <person name="Nagy L.G."/>
            <person name="Martin F."/>
            <person name="Kauserud H."/>
        </authorList>
    </citation>
    <scope>NUCLEOTIDE SEQUENCE</scope>
    <source>
        <strain evidence="9">9284</strain>
    </source>
</reference>
<dbReference type="InterPro" id="IPR013083">
    <property type="entry name" value="Znf_RING/FYVE/PHD"/>
</dbReference>
<evidence type="ECO:0000313" key="9">
    <source>
        <dbReference type="EMBL" id="KAJ7612217.1"/>
    </source>
</evidence>
<dbReference type="InterPro" id="IPR002867">
    <property type="entry name" value="IBR_dom"/>
</dbReference>
<gene>
    <name evidence="9" type="ORF">FB45DRAFT_1118020</name>
</gene>
<evidence type="ECO:0000256" key="2">
    <source>
        <dbReference type="ARBA" id="ARBA00022679"/>
    </source>
</evidence>
<comment type="caution">
    <text evidence="9">The sequence shown here is derived from an EMBL/GenBank/DDBJ whole genome shotgun (WGS) entry which is preliminary data.</text>
</comment>
<keyword evidence="2" id="KW-0808">Transferase</keyword>
<dbReference type="GO" id="GO:0097039">
    <property type="term" value="P:protein linear polyubiquitination"/>
    <property type="evidence" value="ECO:0007669"/>
    <property type="project" value="TreeGrafter"/>
</dbReference>
<dbReference type="Gene3D" id="1.20.120.1750">
    <property type="match status" value="1"/>
</dbReference>
<dbReference type="GO" id="GO:0004842">
    <property type="term" value="F:ubiquitin-protein transferase activity"/>
    <property type="evidence" value="ECO:0007669"/>
    <property type="project" value="TreeGrafter"/>
</dbReference>
<evidence type="ECO:0000256" key="1">
    <source>
        <dbReference type="ARBA" id="ARBA00004906"/>
    </source>
</evidence>
<name>A0AAD7B7H4_9AGAR</name>
<dbReference type="Pfam" id="PF22191">
    <property type="entry name" value="IBR_1"/>
    <property type="match status" value="1"/>
</dbReference>
<dbReference type="InterPro" id="IPR051628">
    <property type="entry name" value="LUBAC_E3_Ligases"/>
</dbReference>
<dbReference type="Pfam" id="PF01485">
    <property type="entry name" value="IBR"/>
    <property type="match status" value="1"/>
</dbReference>
<keyword evidence="3" id="KW-0479">Metal-binding</keyword>
<keyword evidence="7" id="KW-0862">Zinc</keyword>